<keyword evidence="1 3" id="KW-0808">Transferase</keyword>
<comment type="function">
    <text evidence="1">Poorly processive, error-prone DNA polymerase involved in untargeted mutagenesis. Copies undamaged DNA at stalled replication forks, which arise in vivo from mismatched or misaligned primer ends. These misaligned primers can be extended by PolIV. Exhibits no 3'-5' exonuclease (proofreading) activity. May be involved in translesional synthesis.</text>
</comment>
<organism evidence="3 4">
    <name type="scientific">Methanolapillus ohkumae</name>
    <dbReference type="NCBI Taxonomy" id="3028298"/>
    <lineage>
        <taxon>Archaea</taxon>
        <taxon>Methanobacteriati</taxon>
        <taxon>Methanobacteriota</taxon>
        <taxon>Stenosarchaea group</taxon>
        <taxon>Methanomicrobia</taxon>
        <taxon>Methanosarcinales</taxon>
        <taxon>Methanosarcinaceae</taxon>
        <taxon>Methanolapillus</taxon>
    </lineage>
</organism>
<protein>
    <recommendedName>
        <fullName evidence="1">DNA polymerase IV</fullName>
        <shortName evidence="1">Pol IV</shortName>
        <ecNumber evidence="1">2.7.7.7</ecNumber>
    </recommendedName>
</protein>
<keyword evidence="1" id="KW-0234">DNA repair</keyword>
<keyword evidence="1" id="KW-0460">Magnesium</keyword>
<dbReference type="GeneID" id="89227460"/>
<dbReference type="Pfam" id="PF11799">
    <property type="entry name" value="IMS_C"/>
    <property type="match status" value="1"/>
</dbReference>
<dbReference type="PROSITE" id="PS50173">
    <property type="entry name" value="UMUC"/>
    <property type="match status" value="1"/>
</dbReference>
<evidence type="ECO:0000259" key="2">
    <source>
        <dbReference type="PROSITE" id="PS50173"/>
    </source>
</evidence>
<dbReference type="GO" id="GO:0042276">
    <property type="term" value="P:error-prone translesion synthesis"/>
    <property type="evidence" value="ECO:0007669"/>
    <property type="project" value="TreeGrafter"/>
</dbReference>
<comment type="cofactor">
    <cofactor evidence="1">
        <name>Mg(2+)</name>
        <dbReference type="ChEBI" id="CHEBI:18420"/>
    </cofactor>
    <text evidence="1">Binds 2 magnesium ions per subunit.</text>
</comment>
<dbReference type="InterPro" id="IPR022880">
    <property type="entry name" value="DNApol_IV"/>
</dbReference>
<dbReference type="Proteomes" id="UP001304970">
    <property type="component" value="Chromosome"/>
</dbReference>
<dbReference type="GO" id="GO:0005737">
    <property type="term" value="C:cytoplasm"/>
    <property type="evidence" value="ECO:0007669"/>
    <property type="project" value="UniProtKB-SubCell"/>
</dbReference>
<dbReference type="InterPro" id="IPR043128">
    <property type="entry name" value="Rev_trsase/Diguanyl_cyclase"/>
</dbReference>
<dbReference type="EMBL" id="CP131061">
    <property type="protein sequence ID" value="WNY26306.1"/>
    <property type="molecule type" value="Genomic_DNA"/>
</dbReference>
<evidence type="ECO:0000256" key="1">
    <source>
        <dbReference type="HAMAP-Rule" id="MF_01113"/>
    </source>
</evidence>
<proteinExistence type="inferred from homology"/>
<feature type="active site" evidence="1">
    <location>
        <position position="113"/>
    </location>
</feature>
<keyword evidence="1" id="KW-0963">Cytoplasm</keyword>
<keyword evidence="1" id="KW-0235">DNA replication</keyword>
<dbReference type="AlphaFoldDB" id="A0AA96V5L3"/>
<keyword evidence="1" id="KW-0479">Metal-binding</keyword>
<feature type="binding site" evidence="1">
    <location>
        <position position="112"/>
    </location>
    <ligand>
        <name>Mg(2+)</name>
        <dbReference type="ChEBI" id="CHEBI:18420"/>
    </ligand>
</feature>
<dbReference type="Gene3D" id="3.30.70.270">
    <property type="match status" value="1"/>
</dbReference>
<dbReference type="SUPFAM" id="SSF100879">
    <property type="entry name" value="Lesion bypass DNA polymerase (Y-family), little finger domain"/>
    <property type="match status" value="1"/>
</dbReference>
<keyword evidence="1" id="KW-0238">DNA-binding</keyword>
<dbReference type="Pfam" id="PF00817">
    <property type="entry name" value="IMS"/>
    <property type="match status" value="1"/>
</dbReference>
<dbReference type="RefSeq" id="WP_338097834.1">
    <property type="nucleotide sequence ID" value="NZ_CP131061.1"/>
</dbReference>
<dbReference type="GO" id="GO:0003684">
    <property type="term" value="F:damaged DNA binding"/>
    <property type="evidence" value="ECO:0007669"/>
    <property type="project" value="InterPro"/>
</dbReference>
<evidence type="ECO:0000313" key="3">
    <source>
        <dbReference type="EMBL" id="WNY26306.1"/>
    </source>
</evidence>
<reference evidence="3 4" key="1">
    <citation type="submission" date="2023-07" db="EMBL/GenBank/DDBJ databases">
        <title>Closed genome sequence of Methanosarcinaceae archaeon Am2.</title>
        <authorList>
            <person name="Poehlein A."/>
            <person name="Protasov E."/>
            <person name="Platt K."/>
            <person name="Reeh H."/>
            <person name="Daniel R."/>
            <person name="Brune A."/>
        </authorList>
    </citation>
    <scope>NUCLEOTIDE SEQUENCE [LARGE SCALE GENOMIC DNA]</scope>
    <source>
        <strain evidence="3 4">Am2</strain>
    </source>
</reference>
<comment type="similarity">
    <text evidence="1">Belongs to the DNA polymerase type-Y family.</text>
</comment>
<gene>
    <name evidence="3" type="primary">dinB</name>
    <name evidence="1" type="synonym">dbh</name>
    <name evidence="3" type="ORF">MsAm2_00660</name>
</gene>
<dbReference type="InterPro" id="IPR036775">
    <property type="entry name" value="DNA_pol_Y-fam_lit_finger_sf"/>
</dbReference>
<dbReference type="CDD" id="cd03586">
    <property type="entry name" value="PolY_Pol_IV_kappa"/>
    <property type="match status" value="1"/>
</dbReference>
<comment type="catalytic activity">
    <reaction evidence="1">
        <text>DNA(n) + a 2'-deoxyribonucleoside 5'-triphosphate = DNA(n+1) + diphosphate</text>
        <dbReference type="Rhea" id="RHEA:22508"/>
        <dbReference type="Rhea" id="RHEA-COMP:17339"/>
        <dbReference type="Rhea" id="RHEA-COMP:17340"/>
        <dbReference type="ChEBI" id="CHEBI:33019"/>
        <dbReference type="ChEBI" id="CHEBI:61560"/>
        <dbReference type="ChEBI" id="CHEBI:173112"/>
        <dbReference type="EC" id="2.7.7.7"/>
    </reaction>
</comment>
<keyword evidence="1" id="KW-0227">DNA damage</keyword>
<dbReference type="InterPro" id="IPR050116">
    <property type="entry name" value="DNA_polymerase-Y"/>
</dbReference>
<name>A0AA96V5L3_9EURY</name>
<keyword evidence="1" id="KW-0239">DNA-directed DNA polymerase</keyword>
<dbReference type="GO" id="GO:0006281">
    <property type="term" value="P:DNA repair"/>
    <property type="evidence" value="ECO:0007669"/>
    <property type="project" value="UniProtKB-UniRule"/>
</dbReference>
<evidence type="ECO:0000313" key="4">
    <source>
        <dbReference type="Proteomes" id="UP001304970"/>
    </source>
</evidence>
<feature type="site" description="Substrate discrimination" evidence="1">
    <location>
        <position position="16"/>
    </location>
</feature>
<feature type="domain" description="UmuC" evidence="2">
    <location>
        <begin position="7"/>
        <end position="194"/>
    </location>
</feature>
<dbReference type="Gene3D" id="3.40.1170.60">
    <property type="match status" value="1"/>
</dbReference>
<dbReference type="NCBIfam" id="NF002677">
    <property type="entry name" value="PRK02406.1"/>
    <property type="match status" value="1"/>
</dbReference>
<dbReference type="PANTHER" id="PTHR11076">
    <property type="entry name" value="DNA REPAIR POLYMERASE UMUC / TRANSFERASE FAMILY MEMBER"/>
    <property type="match status" value="1"/>
</dbReference>
<dbReference type="EC" id="2.7.7.7" evidence="1"/>
<dbReference type="InterPro" id="IPR043502">
    <property type="entry name" value="DNA/RNA_pol_sf"/>
</dbReference>
<sequence length="366" mass="40742">MPENNIVMHIDMDSFFASVEIRDRPDLKDKPVAVCSKTYSLEKDAPRGVLSAASYPARKFGLHSAMPLSEALKLCPDVILLPMNRDFYKQVSENIIKIIGKHTKTVQQVSIDEAYALFLDNVKTYDDAKAAAQLIKNEIFAAERVTCSVGIAPNKSVAKIASGFQKPDGMTIVLPDQLLSFLSPLFVTKLPGVGQKTNEFFDLYNIKTVGDLAKTDKRFLFEKLGKQGLIFSDMANGLDESPVIETADVKSISRFYSLSPFTADPKALSLGCHAVCEEVHKLLSDKKMFYKTITVSLRFYDFSTVSKSKTHSVHTSDVSTLKRYAEELLLELTDANTEHKKARQISVGVSKLKKTDANQMQLSDFF</sequence>
<dbReference type="InterPro" id="IPR017961">
    <property type="entry name" value="DNA_pol_Y-fam_little_finger"/>
</dbReference>
<dbReference type="SUPFAM" id="SSF56672">
    <property type="entry name" value="DNA/RNA polymerases"/>
    <property type="match status" value="1"/>
</dbReference>
<dbReference type="Gene3D" id="3.30.1490.100">
    <property type="entry name" value="DNA polymerase, Y-family, little finger domain"/>
    <property type="match status" value="1"/>
</dbReference>
<dbReference type="GO" id="GO:0000287">
    <property type="term" value="F:magnesium ion binding"/>
    <property type="evidence" value="ECO:0007669"/>
    <property type="project" value="UniProtKB-UniRule"/>
</dbReference>
<keyword evidence="4" id="KW-1185">Reference proteome</keyword>
<dbReference type="InterPro" id="IPR001126">
    <property type="entry name" value="UmuC"/>
</dbReference>
<comment type="subunit">
    <text evidence="1">Monomer.</text>
</comment>
<keyword evidence="1" id="KW-0515">Mutator protein</keyword>
<dbReference type="GO" id="GO:0006261">
    <property type="term" value="P:DNA-templated DNA replication"/>
    <property type="evidence" value="ECO:0007669"/>
    <property type="project" value="UniProtKB-UniRule"/>
</dbReference>
<comment type="subcellular location">
    <subcellularLocation>
        <location evidence="1">Cytoplasm</location>
    </subcellularLocation>
</comment>
<dbReference type="GO" id="GO:0003887">
    <property type="term" value="F:DNA-directed DNA polymerase activity"/>
    <property type="evidence" value="ECO:0007669"/>
    <property type="project" value="UniProtKB-UniRule"/>
</dbReference>
<dbReference type="PANTHER" id="PTHR11076:SF33">
    <property type="entry name" value="DNA POLYMERASE KAPPA"/>
    <property type="match status" value="1"/>
</dbReference>
<accession>A0AA96V5L3</accession>
<feature type="binding site" evidence="1">
    <location>
        <position position="11"/>
    </location>
    <ligand>
        <name>Mg(2+)</name>
        <dbReference type="ChEBI" id="CHEBI:18420"/>
    </ligand>
</feature>
<dbReference type="HAMAP" id="MF_01113">
    <property type="entry name" value="DNApol_IV"/>
    <property type="match status" value="1"/>
</dbReference>
<dbReference type="Gene3D" id="1.10.150.20">
    <property type="entry name" value="5' to 3' exonuclease, C-terminal subdomain"/>
    <property type="match status" value="1"/>
</dbReference>
<keyword evidence="1 3" id="KW-0548">Nucleotidyltransferase</keyword>